<keyword evidence="6 9" id="KW-0408">Iron</keyword>
<feature type="binding site" evidence="9">
    <location>
        <position position="73"/>
    </location>
    <ligand>
        <name>[4Fe-4S] cluster</name>
        <dbReference type="ChEBI" id="CHEBI:49883"/>
        <label>2</label>
        <note>4Fe-4S-S-AdoMet</note>
    </ligand>
</feature>
<dbReference type="PANTHER" id="PTHR10949:SF0">
    <property type="entry name" value="LIPOYL SYNTHASE, MITOCHONDRIAL"/>
    <property type="match status" value="1"/>
</dbReference>
<evidence type="ECO:0000256" key="3">
    <source>
        <dbReference type="ARBA" id="ARBA00022679"/>
    </source>
</evidence>
<dbReference type="UniPathway" id="UPA00538">
    <property type="reaction ID" value="UER00593"/>
</dbReference>
<dbReference type="InterPro" id="IPR007197">
    <property type="entry name" value="rSAM"/>
</dbReference>
<dbReference type="AlphaFoldDB" id="A0A2R6ANF3"/>
<comment type="pathway">
    <text evidence="9">Protein modification; protein lipoylation via endogenous pathway; protein N(6)-(lipoyl)lysine from octanoyl-[acyl-carrier-protein]: step 2/2.</text>
</comment>
<feature type="binding site" evidence="9">
    <location>
        <position position="288"/>
    </location>
    <ligand>
        <name>[4Fe-4S] cluster</name>
        <dbReference type="ChEBI" id="CHEBI:49883"/>
        <label>1</label>
    </ligand>
</feature>
<dbReference type="Proteomes" id="UP000240322">
    <property type="component" value="Unassembled WGS sequence"/>
</dbReference>
<dbReference type="HAMAP" id="MF_00206">
    <property type="entry name" value="Lipoyl_synth"/>
    <property type="match status" value="1"/>
</dbReference>
<evidence type="ECO:0000256" key="5">
    <source>
        <dbReference type="ARBA" id="ARBA00022723"/>
    </source>
</evidence>
<comment type="function">
    <text evidence="9">Catalyzes the radical-mediated insertion of two sulfur atoms into the C-6 and C-8 positions of the octanoyl moiety bound to the lipoyl domains of lipoate-dependent enzymes, thereby converting the octanoylated domains into lipoylated derivatives.</text>
</comment>
<feature type="binding site" evidence="9">
    <location>
        <position position="80"/>
    </location>
    <ligand>
        <name>[4Fe-4S] cluster</name>
        <dbReference type="ChEBI" id="CHEBI:49883"/>
        <label>2</label>
        <note>4Fe-4S-S-AdoMet</note>
    </ligand>
</feature>
<name>A0A2R6ANF3_9ARCH</name>
<dbReference type="Pfam" id="PF04055">
    <property type="entry name" value="Radical_SAM"/>
    <property type="match status" value="1"/>
</dbReference>
<comment type="caution">
    <text evidence="11">The sequence shown here is derived from an EMBL/GenBank/DDBJ whole genome shotgun (WGS) entry which is preliminary data.</text>
</comment>
<dbReference type="GO" id="GO:0046872">
    <property type="term" value="F:metal ion binding"/>
    <property type="evidence" value="ECO:0007669"/>
    <property type="project" value="UniProtKB-KW"/>
</dbReference>
<evidence type="ECO:0000256" key="1">
    <source>
        <dbReference type="ARBA" id="ARBA00022485"/>
    </source>
</evidence>
<proteinExistence type="inferred from homology"/>
<evidence type="ECO:0000313" key="11">
    <source>
        <dbReference type="EMBL" id="PSN87909.1"/>
    </source>
</evidence>
<dbReference type="PROSITE" id="PS51918">
    <property type="entry name" value="RADICAL_SAM"/>
    <property type="match status" value="1"/>
</dbReference>
<organism evidence="11 12">
    <name type="scientific">Candidatus Marsarchaeota G2 archaeon OSP_D</name>
    <dbReference type="NCBI Taxonomy" id="1978157"/>
    <lineage>
        <taxon>Archaea</taxon>
        <taxon>Candidatus Marsarchaeota</taxon>
        <taxon>Candidatus Marsarchaeota group 2</taxon>
    </lineage>
</organism>
<dbReference type="InterPro" id="IPR013785">
    <property type="entry name" value="Aldolase_TIM"/>
</dbReference>
<keyword evidence="4 9" id="KW-0949">S-adenosyl-L-methionine</keyword>
<keyword evidence="5 9" id="KW-0479">Metal-binding</keyword>
<accession>A0A2R6ANF3</accession>
<comment type="similarity">
    <text evidence="9">Belongs to the radical SAM superfamily. Lipoyl synthase family.</text>
</comment>
<evidence type="ECO:0000256" key="8">
    <source>
        <dbReference type="ARBA" id="ARBA00047326"/>
    </source>
</evidence>
<dbReference type="PANTHER" id="PTHR10949">
    <property type="entry name" value="LIPOYL SYNTHASE"/>
    <property type="match status" value="1"/>
</dbReference>
<dbReference type="InterPro" id="IPR031691">
    <property type="entry name" value="LIAS_N"/>
</dbReference>
<feature type="binding site" evidence="9">
    <location>
        <position position="58"/>
    </location>
    <ligand>
        <name>[4Fe-4S] cluster</name>
        <dbReference type="ChEBI" id="CHEBI:49883"/>
        <label>1</label>
    </ligand>
</feature>
<dbReference type="EC" id="2.8.1.8" evidence="9"/>
<dbReference type="GO" id="GO:0016992">
    <property type="term" value="F:lipoate synthase activity"/>
    <property type="evidence" value="ECO:0007669"/>
    <property type="project" value="UniProtKB-UniRule"/>
</dbReference>
<keyword evidence="1 9" id="KW-0004">4Fe-4S</keyword>
<keyword evidence="2 9" id="KW-0963">Cytoplasm</keyword>
<dbReference type="GO" id="GO:0005737">
    <property type="term" value="C:cytoplasm"/>
    <property type="evidence" value="ECO:0007669"/>
    <property type="project" value="UniProtKB-SubCell"/>
</dbReference>
<gene>
    <name evidence="9" type="primary">lipA</name>
    <name evidence="11" type="ORF">B9Q03_09870</name>
</gene>
<dbReference type="SFLD" id="SFLDS00029">
    <property type="entry name" value="Radical_SAM"/>
    <property type="match status" value="1"/>
</dbReference>
<comment type="subcellular location">
    <subcellularLocation>
        <location evidence="9">Cytoplasm</location>
    </subcellularLocation>
</comment>
<dbReference type="SFLD" id="SFLDG01058">
    <property type="entry name" value="lipoyl_synthase_like"/>
    <property type="match status" value="1"/>
</dbReference>
<keyword evidence="7 9" id="KW-0411">Iron-sulfur</keyword>
<reference evidence="11 12" key="1">
    <citation type="submission" date="2017-04" db="EMBL/GenBank/DDBJ databases">
        <title>Novel microbial lineages endemic to geothermal iron-oxide mats fill important gaps in the evolutionary history of Archaea.</title>
        <authorList>
            <person name="Jay Z.J."/>
            <person name="Beam J.P."/>
            <person name="Dlakic M."/>
            <person name="Rusch D.B."/>
            <person name="Kozubal M.A."/>
            <person name="Inskeep W.P."/>
        </authorList>
    </citation>
    <scope>NUCLEOTIDE SEQUENCE [LARGE SCALE GENOMIC DNA]</scope>
    <source>
        <strain evidence="11">OSP_D</strain>
    </source>
</reference>
<evidence type="ECO:0000256" key="2">
    <source>
        <dbReference type="ARBA" id="ARBA00022490"/>
    </source>
</evidence>
<dbReference type="FunFam" id="3.20.20.70:FF:000040">
    <property type="entry name" value="Lipoyl synthase"/>
    <property type="match status" value="1"/>
</dbReference>
<dbReference type="PIRSF" id="PIRSF005963">
    <property type="entry name" value="Lipoyl_synth"/>
    <property type="match status" value="1"/>
</dbReference>
<dbReference type="NCBIfam" id="TIGR00510">
    <property type="entry name" value="lipA"/>
    <property type="match status" value="1"/>
</dbReference>
<evidence type="ECO:0000256" key="7">
    <source>
        <dbReference type="ARBA" id="ARBA00023014"/>
    </source>
</evidence>
<feature type="binding site" evidence="9">
    <location>
        <position position="52"/>
    </location>
    <ligand>
        <name>[4Fe-4S] cluster</name>
        <dbReference type="ChEBI" id="CHEBI:49883"/>
        <label>1</label>
    </ligand>
</feature>
<keyword evidence="3 9" id="KW-0808">Transferase</keyword>
<dbReference type="NCBIfam" id="NF004019">
    <property type="entry name" value="PRK05481.1"/>
    <property type="match status" value="1"/>
</dbReference>
<dbReference type="InterPro" id="IPR003698">
    <property type="entry name" value="Lipoyl_synth"/>
</dbReference>
<dbReference type="Pfam" id="PF16881">
    <property type="entry name" value="LIAS_N"/>
    <property type="match status" value="1"/>
</dbReference>
<feature type="binding site" evidence="9">
    <location>
        <position position="77"/>
    </location>
    <ligand>
        <name>[4Fe-4S] cluster</name>
        <dbReference type="ChEBI" id="CHEBI:49883"/>
        <label>2</label>
        <note>4Fe-4S-S-AdoMet</note>
    </ligand>
</feature>
<evidence type="ECO:0000256" key="9">
    <source>
        <dbReference type="HAMAP-Rule" id="MF_00206"/>
    </source>
</evidence>
<dbReference type="SUPFAM" id="SSF102114">
    <property type="entry name" value="Radical SAM enzymes"/>
    <property type="match status" value="1"/>
</dbReference>
<dbReference type="EMBL" id="NEXE01000140">
    <property type="protein sequence ID" value="PSN87909.1"/>
    <property type="molecule type" value="Genomic_DNA"/>
</dbReference>
<dbReference type="Gene3D" id="3.20.20.70">
    <property type="entry name" value="Aldolase class I"/>
    <property type="match status" value="1"/>
</dbReference>
<dbReference type="InterPro" id="IPR006638">
    <property type="entry name" value="Elp3/MiaA/NifB-like_rSAM"/>
</dbReference>
<evidence type="ECO:0000313" key="12">
    <source>
        <dbReference type="Proteomes" id="UP000240322"/>
    </source>
</evidence>
<dbReference type="CDD" id="cd01335">
    <property type="entry name" value="Radical_SAM"/>
    <property type="match status" value="1"/>
</dbReference>
<feature type="domain" description="Radical SAM core" evidence="10">
    <location>
        <begin position="59"/>
        <end position="277"/>
    </location>
</feature>
<dbReference type="SMART" id="SM00729">
    <property type="entry name" value="Elp3"/>
    <property type="match status" value="1"/>
</dbReference>
<dbReference type="InterPro" id="IPR058240">
    <property type="entry name" value="rSAM_sf"/>
</dbReference>
<evidence type="ECO:0000259" key="10">
    <source>
        <dbReference type="PROSITE" id="PS51918"/>
    </source>
</evidence>
<dbReference type="GO" id="GO:0051539">
    <property type="term" value="F:4 iron, 4 sulfur cluster binding"/>
    <property type="evidence" value="ECO:0007669"/>
    <property type="project" value="UniProtKB-UniRule"/>
</dbReference>
<sequence>MRSVLNRANNSVVVTLKPEWLKIRPPSGEKYLMIKGLKEGLELHTVCEEAHCPNIYECWGGGTATFMVMGDLCTRHCRFCAVKSGRPNGYLDPLEPVKLAYAIRRMNLRYVVVTSVDRDDLEDGGASHFAACIREIRRLNPSIYIEVLIPDFRDDVEALKRVVEARPHVVAHNIETVRRLTPAVRDPRAGYDQSLAVLENIKKLDGGIYTKSSIMLGLGETKEEVVSAMEDLRRVGVDFLTIGQYLQPSKTHISVKEYVHPDVFEEYRLIGESLGFKYVASGPLVRSSYKAGEYFIVKNLATAQ</sequence>
<feature type="binding site" evidence="9">
    <location>
        <position position="47"/>
    </location>
    <ligand>
        <name>[4Fe-4S] cluster</name>
        <dbReference type="ChEBI" id="CHEBI:49883"/>
        <label>1</label>
    </ligand>
</feature>
<evidence type="ECO:0000256" key="6">
    <source>
        <dbReference type="ARBA" id="ARBA00023004"/>
    </source>
</evidence>
<dbReference type="SFLD" id="SFLDF00271">
    <property type="entry name" value="lipoyl_synthase"/>
    <property type="match status" value="1"/>
</dbReference>
<dbReference type="NCBIfam" id="NF009544">
    <property type="entry name" value="PRK12928.1"/>
    <property type="match status" value="1"/>
</dbReference>
<comment type="cofactor">
    <cofactor evidence="9">
        <name>[4Fe-4S] cluster</name>
        <dbReference type="ChEBI" id="CHEBI:49883"/>
    </cofactor>
    <text evidence="9">Binds 2 [4Fe-4S] clusters per subunit. One cluster is coordinated with 3 cysteines and an exchangeable S-adenosyl-L-methionine.</text>
</comment>
<protein>
    <recommendedName>
        <fullName evidence="9">Lipoyl synthase</fullName>
        <ecNumber evidence="9">2.8.1.8</ecNumber>
    </recommendedName>
    <alternativeName>
        <fullName evidence="9">Lip-syn</fullName>
        <shortName evidence="9">LS</shortName>
    </alternativeName>
    <alternativeName>
        <fullName evidence="9">Lipoate synthase</fullName>
    </alternativeName>
    <alternativeName>
        <fullName evidence="9">Lipoic acid synthase</fullName>
    </alternativeName>
    <alternativeName>
        <fullName evidence="9">Sulfur insertion protein LipA</fullName>
    </alternativeName>
</protein>
<dbReference type="GO" id="GO:0009249">
    <property type="term" value="P:protein lipoylation"/>
    <property type="evidence" value="ECO:0007669"/>
    <property type="project" value="UniProtKB-UniRule"/>
</dbReference>
<comment type="catalytic activity">
    <reaction evidence="8 9">
        <text>[[Fe-S] cluster scaffold protein carrying a second [4Fe-4S](2+) cluster] + N(6)-octanoyl-L-lysyl-[protein] + 2 oxidized [2Fe-2S]-[ferredoxin] + 2 S-adenosyl-L-methionine + 4 H(+) = [[Fe-S] cluster scaffold protein] + N(6)-[(R)-dihydrolipoyl]-L-lysyl-[protein] + 4 Fe(3+) + 2 hydrogen sulfide + 2 5'-deoxyadenosine + 2 L-methionine + 2 reduced [2Fe-2S]-[ferredoxin]</text>
        <dbReference type="Rhea" id="RHEA:16585"/>
        <dbReference type="Rhea" id="RHEA-COMP:9928"/>
        <dbReference type="Rhea" id="RHEA-COMP:10000"/>
        <dbReference type="Rhea" id="RHEA-COMP:10001"/>
        <dbReference type="Rhea" id="RHEA-COMP:10475"/>
        <dbReference type="Rhea" id="RHEA-COMP:14568"/>
        <dbReference type="Rhea" id="RHEA-COMP:14569"/>
        <dbReference type="ChEBI" id="CHEBI:15378"/>
        <dbReference type="ChEBI" id="CHEBI:17319"/>
        <dbReference type="ChEBI" id="CHEBI:29034"/>
        <dbReference type="ChEBI" id="CHEBI:29919"/>
        <dbReference type="ChEBI" id="CHEBI:33722"/>
        <dbReference type="ChEBI" id="CHEBI:33737"/>
        <dbReference type="ChEBI" id="CHEBI:33738"/>
        <dbReference type="ChEBI" id="CHEBI:57844"/>
        <dbReference type="ChEBI" id="CHEBI:59789"/>
        <dbReference type="ChEBI" id="CHEBI:78809"/>
        <dbReference type="ChEBI" id="CHEBI:83100"/>
        <dbReference type="EC" id="2.8.1.8"/>
    </reaction>
</comment>
<evidence type="ECO:0000256" key="4">
    <source>
        <dbReference type="ARBA" id="ARBA00022691"/>
    </source>
</evidence>